<evidence type="ECO:0000313" key="2">
    <source>
        <dbReference type="Proteomes" id="UP000029736"/>
    </source>
</evidence>
<reference evidence="1 2" key="1">
    <citation type="journal article" date="2014" name="Int. J. Syst. Evol. Microbiol.">
        <title>Phaeodactylibacter xiamenensis gen. nov., sp. nov., a member of the family Saprospiraceae isolated from the marine alga Phaeodactylum tricornutum.</title>
        <authorList>
            <person name="Chen Z.Jr."/>
            <person name="Lei X."/>
            <person name="Lai Q."/>
            <person name="Li Y."/>
            <person name="Zhang B."/>
            <person name="Zhang J."/>
            <person name="Zhang H."/>
            <person name="Yang L."/>
            <person name="Zheng W."/>
            <person name="Tian Y."/>
            <person name="Yu Z."/>
            <person name="Xu H.Jr."/>
            <person name="Zheng T."/>
        </authorList>
    </citation>
    <scope>NUCLEOTIDE SEQUENCE [LARGE SCALE GENOMIC DNA]</scope>
    <source>
        <strain evidence="1 2">KD52</strain>
    </source>
</reference>
<proteinExistence type="predicted"/>
<dbReference type="EMBL" id="JPOS01000079">
    <property type="protein sequence ID" value="KGE86433.1"/>
    <property type="molecule type" value="Genomic_DNA"/>
</dbReference>
<sequence length="79" mass="8883">MDAQDLLNDLKTAINEQLDQCEEDGTGTFTPKVCSFINKPGGREKIVQLVVNYVAEEGMTIAEAIDHIERDFNDNLMEH</sequence>
<dbReference type="AlphaFoldDB" id="A0A098S3P8"/>
<organism evidence="1 2">
    <name type="scientific">Phaeodactylibacter xiamenensis</name>
    <dbReference type="NCBI Taxonomy" id="1524460"/>
    <lineage>
        <taxon>Bacteria</taxon>
        <taxon>Pseudomonadati</taxon>
        <taxon>Bacteroidota</taxon>
        <taxon>Saprospiria</taxon>
        <taxon>Saprospirales</taxon>
        <taxon>Haliscomenobacteraceae</taxon>
        <taxon>Phaeodactylibacter</taxon>
    </lineage>
</organism>
<dbReference type="Proteomes" id="UP000029736">
    <property type="component" value="Unassembled WGS sequence"/>
</dbReference>
<accession>A0A098S3P8</accession>
<keyword evidence="2" id="KW-1185">Reference proteome</keyword>
<comment type="caution">
    <text evidence="1">The sequence shown here is derived from an EMBL/GenBank/DDBJ whole genome shotgun (WGS) entry which is preliminary data.</text>
</comment>
<dbReference type="RefSeq" id="WP_044225280.1">
    <property type="nucleotide sequence ID" value="NZ_JBKAGJ010000054.1"/>
</dbReference>
<protein>
    <submittedName>
        <fullName evidence="1">Uncharacterized protein</fullName>
    </submittedName>
</protein>
<evidence type="ECO:0000313" key="1">
    <source>
        <dbReference type="EMBL" id="KGE86433.1"/>
    </source>
</evidence>
<dbReference type="STRING" id="1524460.IX84_21875"/>
<name>A0A098S3P8_9BACT</name>
<gene>
    <name evidence="1" type="ORF">IX84_21875</name>
</gene>